<evidence type="ECO:0000256" key="4">
    <source>
        <dbReference type="ARBA" id="ARBA00023004"/>
    </source>
</evidence>
<evidence type="ECO:0000313" key="10">
    <source>
        <dbReference type="Proteomes" id="UP001519460"/>
    </source>
</evidence>
<keyword evidence="7" id="KW-0812">Transmembrane</keyword>
<comment type="similarity">
    <text evidence="1">Belongs to the apolipoprotein L family.</text>
</comment>
<evidence type="ECO:0000313" key="9">
    <source>
        <dbReference type="EMBL" id="KAK7479790.1"/>
    </source>
</evidence>
<feature type="transmembrane region" description="Helical" evidence="7">
    <location>
        <begin position="55"/>
        <end position="76"/>
    </location>
</feature>
<keyword evidence="5" id="KW-0411">Iron-sulfur</keyword>
<sequence length="333" mass="36019">MAEAAESRSPAWQEIGSVDELKKRKCRRLYAESRKDVALFYVEGKFYATSAICPHAIATIIGGALTLSVVFAFVGIPLTLCGVGVGALGTFTNTGAGATGFFVIRKALKKLKREIDELNNKLKKFGKHVETLDEWEQRQRELDAPIKLKFLPNFIRKKLLRHPNLPKYATRGTTGVCTASCPVGVGTAIKTTVKQGGIIKAGLLSADDIVLTGVKGMSKVMAASVALSAVGLAADVVSVAYNARQLHKKKEHEKSDGLRELAKRLAHVAMWHFPQDPAASAVRSFSCSDLGSVEQDTEYSEHFRGNRGKGGVSGCDNSDVHTCAAIRSRRFSI</sequence>
<gene>
    <name evidence="9" type="ORF">BaRGS_00028970</name>
</gene>
<dbReference type="GO" id="GO:0051537">
    <property type="term" value="F:2 iron, 2 sulfur cluster binding"/>
    <property type="evidence" value="ECO:0007669"/>
    <property type="project" value="UniProtKB-KW"/>
</dbReference>
<keyword evidence="2" id="KW-0001">2Fe-2S</keyword>
<evidence type="ECO:0000256" key="5">
    <source>
        <dbReference type="ARBA" id="ARBA00023014"/>
    </source>
</evidence>
<evidence type="ECO:0000256" key="6">
    <source>
        <dbReference type="SAM" id="Coils"/>
    </source>
</evidence>
<feature type="transmembrane region" description="Helical" evidence="7">
    <location>
        <begin position="82"/>
        <end position="104"/>
    </location>
</feature>
<dbReference type="PANTHER" id="PTHR14096:SF28">
    <property type="entry name" value="APOLIPOPROTEIN L, 1-RELATED"/>
    <property type="match status" value="1"/>
</dbReference>
<proteinExistence type="inferred from homology"/>
<dbReference type="SUPFAM" id="SSF50022">
    <property type="entry name" value="ISP domain"/>
    <property type="match status" value="1"/>
</dbReference>
<dbReference type="InterPro" id="IPR036922">
    <property type="entry name" value="Rieske_2Fe-2S_sf"/>
</dbReference>
<evidence type="ECO:0000259" key="8">
    <source>
        <dbReference type="PROSITE" id="PS51296"/>
    </source>
</evidence>
<dbReference type="Pfam" id="PF00355">
    <property type="entry name" value="Rieske"/>
    <property type="match status" value="1"/>
</dbReference>
<comment type="caution">
    <text evidence="9">The sequence shown here is derived from an EMBL/GenBank/DDBJ whole genome shotgun (WGS) entry which is preliminary data.</text>
</comment>
<keyword evidence="7" id="KW-0472">Membrane</keyword>
<dbReference type="InterPro" id="IPR008405">
    <property type="entry name" value="ApoL"/>
</dbReference>
<name>A0ABD0JYK5_9CAEN</name>
<keyword evidence="3" id="KW-0479">Metal-binding</keyword>
<dbReference type="EMBL" id="JACVVK020000295">
    <property type="protein sequence ID" value="KAK7479790.1"/>
    <property type="molecule type" value="Genomic_DNA"/>
</dbReference>
<evidence type="ECO:0000256" key="3">
    <source>
        <dbReference type="ARBA" id="ARBA00022723"/>
    </source>
</evidence>
<reference evidence="9 10" key="1">
    <citation type="journal article" date="2023" name="Sci. Data">
        <title>Genome assembly of the Korean intertidal mud-creeper Batillaria attramentaria.</title>
        <authorList>
            <person name="Patra A.K."/>
            <person name="Ho P.T."/>
            <person name="Jun S."/>
            <person name="Lee S.J."/>
            <person name="Kim Y."/>
            <person name="Won Y.J."/>
        </authorList>
    </citation>
    <scope>NUCLEOTIDE SEQUENCE [LARGE SCALE GENOMIC DNA]</scope>
    <source>
        <strain evidence="9">Wonlab-2016</strain>
    </source>
</reference>
<organism evidence="9 10">
    <name type="scientific">Batillaria attramentaria</name>
    <dbReference type="NCBI Taxonomy" id="370345"/>
    <lineage>
        <taxon>Eukaryota</taxon>
        <taxon>Metazoa</taxon>
        <taxon>Spiralia</taxon>
        <taxon>Lophotrochozoa</taxon>
        <taxon>Mollusca</taxon>
        <taxon>Gastropoda</taxon>
        <taxon>Caenogastropoda</taxon>
        <taxon>Sorbeoconcha</taxon>
        <taxon>Cerithioidea</taxon>
        <taxon>Batillariidae</taxon>
        <taxon>Batillaria</taxon>
    </lineage>
</organism>
<keyword evidence="6" id="KW-0175">Coiled coil</keyword>
<keyword evidence="4" id="KW-0408">Iron</keyword>
<protein>
    <recommendedName>
        <fullName evidence="8">Rieske domain-containing protein</fullName>
    </recommendedName>
</protein>
<dbReference type="PANTHER" id="PTHR14096">
    <property type="entry name" value="APOLIPOPROTEIN L"/>
    <property type="match status" value="1"/>
</dbReference>
<dbReference type="AlphaFoldDB" id="A0ABD0JYK5"/>
<keyword evidence="10" id="KW-1185">Reference proteome</keyword>
<dbReference type="GO" id="GO:0046872">
    <property type="term" value="F:metal ion binding"/>
    <property type="evidence" value="ECO:0007669"/>
    <property type="project" value="UniProtKB-KW"/>
</dbReference>
<accession>A0ABD0JYK5</accession>
<evidence type="ECO:0000256" key="1">
    <source>
        <dbReference type="ARBA" id="ARBA00010090"/>
    </source>
</evidence>
<keyword evidence="7" id="KW-1133">Transmembrane helix</keyword>
<dbReference type="PROSITE" id="PS51296">
    <property type="entry name" value="RIESKE"/>
    <property type="match status" value="1"/>
</dbReference>
<dbReference type="Gene3D" id="2.102.10.10">
    <property type="entry name" value="Rieske [2Fe-2S] iron-sulphur domain"/>
    <property type="match status" value="1"/>
</dbReference>
<evidence type="ECO:0000256" key="7">
    <source>
        <dbReference type="SAM" id="Phobius"/>
    </source>
</evidence>
<feature type="domain" description="Rieske" evidence="8">
    <location>
        <begin position="12"/>
        <end position="63"/>
    </location>
</feature>
<dbReference type="Proteomes" id="UP001519460">
    <property type="component" value="Unassembled WGS sequence"/>
</dbReference>
<dbReference type="InterPro" id="IPR017941">
    <property type="entry name" value="Rieske_2Fe-2S"/>
</dbReference>
<feature type="coiled-coil region" evidence="6">
    <location>
        <begin position="101"/>
        <end position="128"/>
    </location>
</feature>
<evidence type="ECO:0000256" key="2">
    <source>
        <dbReference type="ARBA" id="ARBA00022714"/>
    </source>
</evidence>